<evidence type="ECO:0000256" key="10">
    <source>
        <dbReference type="ARBA" id="ARBA00022679"/>
    </source>
</evidence>
<sequence>MKDRVITGVVGGLLLLGSVIAGGMIFMLVFLIIGTIAMYELLKMKQIRPYSLPGAISFLFMWFLFIPSTWGNITFFSHVSREEIFLFMIFFLLALTVITKNTFTFDEAGFVILSSVYVGFGFHHVLLARDSEEGLILVLYILFTIWATDSGAFLVGKNWGKRKLWEAISPKKTVEGFFGGIGMALIVGVIMHLFFPLFDSIVILIAFLLVVSIFGQFGDLVESALKRRYIVKDSGNLLPGHGGMLDRFDSLIFVMPILYFLQLY</sequence>
<keyword evidence="17" id="KW-1208">Phospholipid metabolism</keyword>
<protein>
    <recommendedName>
        <fullName evidence="7 18">Phosphatidate cytidylyltransferase</fullName>
        <ecNumber evidence="6 18">2.7.7.41</ecNumber>
    </recommendedName>
</protein>
<accession>A0A1I2A2S6</accession>
<keyword evidence="8" id="KW-1003">Cell membrane</keyword>
<keyword evidence="14" id="KW-0443">Lipid metabolism</keyword>
<dbReference type="GO" id="GO:0016024">
    <property type="term" value="P:CDP-diacylglycerol biosynthetic process"/>
    <property type="evidence" value="ECO:0007669"/>
    <property type="project" value="UniProtKB-UniPathway"/>
</dbReference>
<dbReference type="STRING" id="930128.SAMN05192532_101634"/>
<evidence type="ECO:0000256" key="18">
    <source>
        <dbReference type="RuleBase" id="RU003938"/>
    </source>
</evidence>
<comment type="catalytic activity">
    <reaction evidence="1 18">
        <text>a 1,2-diacyl-sn-glycero-3-phosphate + CTP + H(+) = a CDP-1,2-diacyl-sn-glycerol + diphosphate</text>
        <dbReference type="Rhea" id="RHEA:16229"/>
        <dbReference type="ChEBI" id="CHEBI:15378"/>
        <dbReference type="ChEBI" id="CHEBI:33019"/>
        <dbReference type="ChEBI" id="CHEBI:37563"/>
        <dbReference type="ChEBI" id="CHEBI:58332"/>
        <dbReference type="ChEBI" id="CHEBI:58608"/>
        <dbReference type="EC" id="2.7.7.41"/>
    </reaction>
</comment>
<comment type="pathway">
    <text evidence="3 18">Phospholipid metabolism; CDP-diacylglycerol biosynthesis; CDP-diacylglycerol from sn-glycerol 3-phosphate: step 3/3.</text>
</comment>
<keyword evidence="12 18" id="KW-0548">Nucleotidyltransferase</keyword>
<comment type="pathway">
    <text evidence="4">Lipid metabolism.</text>
</comment>
<evidence type="ECO:0000256" key="6">
    <source>
        <dbReference type="ARBA" id="ARBA00012487"/>
    </source>
</evidence>
<name>A0A1I2A2S6_9BACI</name>
<comment type="subcellular location">
    <subcellularLocation>
        <location evidence="2">Cell membrane</location>
        <topology evidence="2">Multi-pass membrane protein</topology>
    </subcellularLocation>
</comment>
<evidence type="ECO:0000256" key="13">
    <source>
        <dbReference type="ARBA" id="ARBA00022989"/>
    </source>
</evidence>
<dbReference type="RefSeq" id="WP_091657195.1">
    <property type="nucleotide sequence ID" value="NZ_FONT01000001.1"/>
</dbReference>
<dbReference type="EMBL" id="FONT01000001">
    <property type="protein sequence ID" value="SFE38434.1"/>
    <property type="molecule type" value="Genomic_DNA"/>
</dbReference>
<evidence type="ECO:0000256" key="5">
    <source>
        <dbReference type="ARBA" id="ARBA00010185"/>
    </source>
</evidence>
<evidence type="ECO:0000256" key="9">
    <source>
        <dbReference type="ARBA" id="ARBA00022516"/>
    </source>
</evidence>
<evidence type="ECO:0000256" key="4">
    <source>
        <dbReference type="ARBA" id="ARBA00005189"/>
    </source>
</evidence>
<dbReference type="AlphaFoldDB" id="A0A1I2A2S6"/>
<dbReference type="PROSITE" id="PS01315">
    <property type="entry name" value="CDS"/>
    <property type="match status" value="1"/>
</dbReference>
<evidence type="ECO:0000256" key="15">
    <source>
        <dbReference type="ARBA" id="ARBA00023136"/>
    </source>
</evidence>
<dbReference type="EC" id="2.7.7.41" evidence="6 18"/>
<dbReference type="OrthoDB" id="9799199at2"/>
<keyword evidence="10 18" id="KW-0808">Transferase</keyword>
<evidence type="ECO:0000256" key="14">
    <source>
        <dbReference type="ARBA" id="ARBA00023098"/>
    </source>
</evidence>
<dbReference type="PANTHER" id="PTHR46382">
    <property type="entry name" value="PHOSPHATIDATE CYTIDYLYLTRANSFERASE"/>
    <property type="match status" value="1"/>
</dbReference>
<feature type="transmembrane region" description="Helical" evidence="19">
    <location>
        <begin position="84"/>
        <end position="103"/>
    </location>
</feature>
<evidence type="ECO:0000313" key="20">
    <source>
        <dbReference type="EMBL" id="SFE38434.1"/>
    </source>
</evidence>
<gene>
    <name evidence="20" type="ORF">SAMN05192532_101634</name>
</gene>
<evidence type="ECO:0000256" key="16">
    <source>
        <dbReference type="ARBA" id="ARBA00023209"/>
    </source>
</evidence>
<evidence type="ECO:0000256" key="12">
    <source>
        <dbReference type="ARBA" id="ARBA00022695"/>
    </source>
</evidence>
<dbReference type="Proteomes" id="UP000199516">
    <property type="component" value="Unassembled WGS sequence"/>
</dbReference>
<keyword evidence="15 19" id="KW-0472">Membrane</keyword>
<feature type="transmembrane region" description="Helical" evidence="19">
    <location>
        <begin position="110"/>
        <end position="128"/>
    </location>
</feature>
<feature type="transmembrane region" description="Helical" evidence="19">
    <location>
        <begin position="134"/>
        <end position="155"/>
    </location>
</feature>
<dbReference type="GO" id="GO:0004605">
    <property type="term" value="F:phosphatidate cytidylyltransferase activity"/>
    <property type="evidence" value="ECO:0007669"/>
    <property type="project" value="UniProtKB-EC"/>
</dbReference>
<keyword evidence="9" id="KW-0444">Lipid biosynthesis</keyword>
<evidence type="ECO:0000256" key="17">
    <source>
        <dbReference type="ARBA" id="ARBA00023264"/>
    </source>
</evidence>
<evidence type="ECO:0000256" key="19">
    <source>
        <dbReference type="SAM" id="Phobius"/>
    </source>
</evidence>
<dbReference type="UniPathway" id="UPA00557">
    <property type="reaction ID" value="UER00614"/>
</dbReference>
<dbReference type="InterPro" id="IPR000374">
    <property type="entry name" value="PC_trans"/>
</dbReference>
<keyword evidence="21" id="KW-1185">Reference proteome</keyword>
<dbReference type="PANTHER" id="PTHR46382:SF1">
    <property type="entry name" value="PHOSPHATIDATE CYTIDYLYLTRANSFERASE"/>
    <property type="match status" value="1"/>
</dbReference>
<dbReference type="GO" id="GO:0005886">
    <property type="term" value="C:plasma membrane"/>
    <property type="evidence" value="ECO:0007669"/>
    <property type="project" value="UniProtKB-SubCell"/>
</dbReference>
<evidence type="ECO:0000256" key="3">
    <source>
        <dbReference type="ARBA" id="ARBA00005119"/>
    </source>
</evidence>
<reference evidence="20 21" key="1">
    <citation type="submission" date="2016-10" db="EMBL/GenBank/DDBJ databases">
        <authorList>
            <person name="de Groot N.N."/>
        </authorList>
    </citation>
    <scope>NUCLEOTIDE SEQUENCE [LARGE SCALE GENOMIC DNA]</scope>
    <source>
        <strain evidence="20 21">DSM 23995</strain>
    </source>
</reference>
<evidence type="ECO:0000256" key="7">
    <source>
        <dbReference type="ARBA" id="ARBA00019373"/>
    </source>
</evidence>
<proteinExistence type="inferred from homology"/>
<feature type="transmembrane region" description="Helical" evidence="19">
    <location>
        <begin position="50"/>
        <end position="72"/>
    </location>
</feature>
<feature type="transmembrane region" description="Helical" evidence="19">
    <location>
        <begin position="12"/>
        <end position="38"/>
    </location>
</feature>
<evidence type="ECO:0000256" key="11">
    <source>
        <dbReference type="ARBA" id="ARBA00022692"/>
    </source>
</evidence>
<evidence type="ECO:0000256" key="1">
    <source>
        <dbReference type="ARBA" id="ARBA00001698"/>
    </source>
</evidence>
<dbReference type="Pfam" id="PF01148">
    <property type="entry name" value="CTP_transf_1"/>
    <property type="match status" value="1"/>
</dbReference>
<feature type="transmembrane region" description="Helical" evidence="19">
    <location>
        <begin position="176"/>
        <end position="195"/>
    </location>
</feature>
<evidence type="ECO:0000313" key="21">
    <source>
        <dbReference type="Proteomes" id="UP000199516"/>
    </source>
</evidence>
<keyword evidence="16" id="KW-0594">Phospholipid biosynthesis</keyword>
<evidence type="ECO:0000256" key="8">
    <source>
        <dbReference type="ARBA" id="ARBA00022475"/>
    </source>
</evidence>
<feature type="transmembrane region" description="Helical" evidence="19">
    <location>
        <begin position="201"/>
        <end position="221"/>
    </location>
</feature>
<keyword evidence="11 18" id="KW-0812">Transmembrane</keyword>
<keyword evidence="13 19" id="KW-1133">Transmembrane helix</keyword>
<evidence type="ECO:0000256" key="2">
    <source>
        <dbReference type="ARBA" id="ARBA00004651"/>
    </source>
</evidence>
<comment type="similarity">
    <text evidence="5 18">Belongs to the CDS family.</text>
</comment>
<organism evidence="20 21">
    <name type="scientific">Alteribacillus iranensis</name>
    <dbReference type="NCBI Taxonomy" id="930128"/>
    <lineage>
        <taxon>Bacteria</taxon>
        <taxon>Bacillati</taxon>
        <taxon>Bacillota</taxon>
        <taxon>Bacilli</taxon>
        <taxon>Bacillales</taxon>
        <taxon>Bacillaceae</taxon>
        <taxon>Alteribacillus</taxon>
    </lineage>
</organism>